<gene>
    <name evidence="1" type="ORF">I4F81_009361</name>
</gene>
<protein>
    <submittedName>
        <fullName evidence="1">Uncharacterized protein</fullName>
    </submittedName>
</protein>
<name>A0ACC3C9M4_PYRYE</name>
<evidence type="ECO:0000313" key="1">
    <source>
        <dbReference type="EMBL" id="KAK1866849.1"/>
    </source>
</evidence>
<evidence type="ECO:0000313" key="2">
    <source>
        <dbReference type="Proteomes" id="UP000798662"/>
    </source>
</evidence>
<keyword evidence="2" id="KW-1185">Reference proteome</keyword>
<dbReference type="Proteomes" id="UP000798662">
    <property type="component" value="Chromosome 2"/>
</dbReference>
<reference evidence="1" key="1">
    <citation type="submission" date="2019-11" db="EMBL/GenBank/DDBJ databases">
        <title>Nori genome reveals adaptations in red seaweeds to the harsh intertidal environment.</title>
        <authorList>
            <person name="Wang D."/>
            <person name="Mao Y."/>
        </authorList>
    </citation>
    <scope>NUCLEOTIDE SEQUENCE</scope>
    <source>
        <tissue evidence="1">Gametophyte</tissue>
    </source>
</reference>
<sequence length="135" mass="14466">MGCESGSQWVMSRAHNAYGLGAPAIEDLVHRARRLDGDSLGAVRFLRVCGRARAWTRHPMPLPIRSRSSFSSPVMSLSPPPSPPGHAVYPRSGGRAMVHRWRSMGGDPRQRGGWAGGGGERKERVWGLRGGGGGG</sequence>
<comment type="caution">
    <text evidence="1">The sequence shown here is derived from an EMBL/GenBank/DDBJ whole genome shotgun (WGS) entry which is preliminary data.</text>
</comment>
<organism evidence="1 2">
    <name type="scientific">Pyropia yezoensis</name>
    <name type="common">Susabi-nori</name>
    <name type="synonym">Porphyra yezoensis</name>
    <dbReference type="NCBI Taxonomy" id="2788"/>
    <lineage>
        <taxon>Eukaryota</taxon>
        <taxon>Rhodophyta</taxon>
        <taxon>Bangiophyceae</taxon>
        <taxon>Bangiales</taxon>
        <taxon>Bangiaceae</taxon>
        <taxon>Pyropia</taxon>
    </lineage>
</organism>
<accession>A0ACC3C9M4</accession>
<dbReference type="EMBL" id="CM020619">
    <property type="protein sequence ID" value="KAK1866849.1"/>
    <property type="molecule type" value="Genomic_DNA"/>
</dbReference>
<proteinExistence type="predicted"/>